<comment type="caution">
    <text evidence="1">The sequence shown here is derived from an EMBL/GenBank/DDBJ whole genome shotgun (WGS) entry which is preliminary data.</text>
</comment>
<proteinExistence type="predicted"/>
<sequence>MKKKKTQEYTSLANTYTYSIKYQTDINDAFCIVSNSNLTHRKIPSIINRLMCFLFPIYYEGRIAY</sequence>
<dbReference type="Proteomes" id="UP000195152">
    <property type="component" value="Unassembled WGS sequence"/>
</dbReference>
<name>A0A242WDR6_BACTU</name>
<accession>A0A242WDR6</accession>
<evidence type="ECO:0000313" key="2">
    <source>
        <dbReference type="Proteomes" id="UP000195152"/>
    </source>
</evidence>
<dbReference type="AlphaFoldDB" id="A0A242WDR6"/>
<gene>
    <name evidence="1" type="ORF">BK699_03315</name>
</gene>
<dbReference type="EMBL" id="NFCF01000037">
    <property type="protein sequence ID" value="OTW54384.1"/>
    <property type="molecule type" value="Genomic_DNA"/>
</dbReference>
<evidence type="ECO:0000313" key="1">
    <source>
        <dbReference type="EMBL" id="OTW54384.1"/>
    </source>
</evidence>
<organism evidence="1 2">
    <name type="scientific">Bacillus thuringiensis serovar mexicanensis</name>
    <dbReference type="NCBI Taxonomy" id="180868"/>
    <lineage>
        <taxon>Bacteria</taxon>
        <taxon>Bacillati</taxon>
        <taxon>Bacillota</taxon>
        <taxon>Bacilli</taxon>
        <taxon>Bacillales</taxon>
        <taxon>Bacillaceae</taxon>
        <taxon>Bacillus</taxon>
        <taxon>Bacillus cereus group</taxon>
    </lineage>
</organism>
<protein>
    <submittedName>
        <fullName evidence="1">Uncharacterized protein</fullName>
    </submittedName>
</protein>
<reference evidence="1 2" key="1">
    <citation type="submission" date="2016-10" db="EMBL/GenBank/DDBJ databases">
        <title>Comparative genomics of Bacillus thuringiensis reveals a path to pathogens against multiple invertebrate hosts.</title>
        <authorList>
            <person name="Zheng J."/>
            <person name="Gao Q."/>
            <person name="Liu H."/>
            <person name="Peng D."/>
            <person name="Ruan L."/>
            <person name="Sun M."/>
        </authorList>
    </citation>
    <scope>NUCLEOTIDE SEQUENCE [LARGE SCALE GENOMIC DNA]</scope>
    <source>
        <strain evidence="1">BGSC 4AC1</strain>
    </source>
</reference>